<proteinExistence type="predicted"/>
<dbReference type="InterPro" id="IPR046496">
    <property type="entry name" value="DUF6589"/>
</dbReference>
<name>A0A8H7DXD0_PLEOS</name>
<evidence type="ECO:0000313" key="2">
    <source>
        <dbReference type="EMBL" id="KAF7437558.1"/>
    </source>
</evidence>
<protein>
    <recommendedName>
        <fullName evidence="1">DUF6589 domain-containing protein</fullName>
    </recommendedName>
</protein>
<keyword evidence="3" id="KW-1185">Reference proteome</keyword>
<reference evidence="2" key="1">
    <citation type="submission" date="2019-07" db="EMBL/GenBank/DDBJ databases">
        <authorList>
            <person name="Palmer J.M."/>
        </authorList>
    </citation>
    <scope>NUCLEOTIDE SEQUENCE</scope>
    <source>
        <strain evidence="2">PC9</strain>
    </source>
</reference>
<dbReference type="EMBL" id="JACETU010000002">
    <property type="protein sequence ID" value="KAF7437558.1"/>
    <property type="molecule type" value="Genomic_DNA"/>
</dbReference>
<gene>
    <name evidence="2" type="ORF">PC9H_004400</name>
</gene>
<comment type="caution">
    <text evidence="2">The sequence shown here is derived from an EMBL/GenBank/DDBJ whole genome shotgun (WGS) entry which is preliminary data.</text>
</comment>
<dbReference type="Proteomes" id="UP000623687">
    <property type="component" value="Unassembled WGS sequence"/>
</dbReference>
<dbReference type="AlphaFoldDB" id="A0A8H7DXD0"/>
<dbReference type="OrthoDB" id="3256296at2759"/>
<feature type="domain" description="DUF6589" evidence="1">
    <location>
        <begin position="3"/>
        <end position="104"/>
    </location>
</feature>
<dbReference type="GeneID" id="59374218"/>
<organism evidence="2 3">
    <name type="scientific">Pleurotus ostreatus</name>
    <name type="common">Oyster mushroom</name>
    <name type="synonym">White-rot fungus</name>
    <dbReference type="NCBI Taxonomy" id="5322"/>
    <lineage>
        <taxon>Eukaryota</taxon>
        <taxon>Fungi</taxon>
        <taxon>Dikarya</taxon>
        <taxon>Basidiomycota</taxon>
        <taxon>Agaricomycotina</taxon>
        <taxon>Agaricomycetes</taxon>
        <taxon>Agaricomycetidae</taxon>
        <taxon>Agaricales</taxon>
        <taxon>Pleurotineae</taxon>
        <taxon>Pleurotaceae</taxon>
        <taxon>Pleurotus</taxon>
    </lineage>
</organism>
<sequence>MLAVAQGHVGRVWECLKMMIFSLELEMSPELRTLFLDNWLVNPSGLPGHYLAGDKLQEQLQDRLYEHISPDQDFDAGYVRDVTAPNVYRFERMKKDLTAGLGLAK</sequence>
<evidence type="ECO:0000313" key="3">
    <source>
        <dbReference type="Proteomes" id="UP000623687"/>
    </source>
</evidence>
<dbReference type="Pfam" id="PF20231">
    <property type="entry name" value="DUF6589"/>
    <property type="match status" value="1"/>
</dbReference>
<dbReference type="RefSeq" id="XP_036635457.1">
    <property type="nucleotide sequence ID" value="XM_036773984.1"/>
</dbReference>
<evidence type="ECO:0000259" key="1">
    <source>
        <dbReference type="Pfam" id="PF20231"/>
    </source>
</evidence>
<accession>A0A8H7DXD0</accession>
<dbReference type="VEuPathDB" id="FungiDB:PC9H_004400"/>